<keyword evidence="4 6" id="KW-0067">ATP-binding</keyword>
<dbReference type="CDD" id="cd04166">
    <property type="entry name" value="CysN_ATPS"/>
    <property type="match status" value="1"/>
</dbReference>
<dbReference type="Gene3D" id="3.40.50.300">
    <property type="entry name" value="P-loop containing nucleotide triphosphate hydrolases"/>
    <property type="match status" value="1"/>
</dbReference>
<protein>
    <recommendedName>
        <fullName evidence="6">Sulfate adenylyltransferase subunit 1</fullName>
        <ecNumber evidence="6">2.7.7.4</ecNumber>
    </recommendedName>
    <alternativeName>
        <fullName evidence="6">ATP-sulfurylase large subunit</fullName>
    </alternativeName>
    <alternativeName>
        <fullName evidence="6">Sulfate adenylate transferase</fullName>
        <shortName evidence="6">SAT</shortName>
    </alternativeName>
</protein>
<dbReference type="CDD" id="cd03695">
    <property type="entry name" value="CysN_NodQ_II"/>
    <property type="match status" value="1"/>
</dbReference>
<sequence>MSATPLTEVQGEEQLETFSIEDFLEVEQAKDLLRFTTAGSVDDGKSTLIGRLLYDSKNVYEDHVRSVTRVQTTTSGASAPAIDFALLTDGLRAEREQGITIDVAYRYFSTQRRKFIIADTPGHEQYTRNMATGASTADLAIILIDARKGLLNQSRRHAYISALLGIPRVVAAINKMDLVDYSEEVFKTLSRDFAELASRVGLRHVQAIPISALAGDNVVHHGDNTPWYTGPTLLDYLEHVPVERNNSALSFRMPVQRVIRPNQDFRGFAGQIAAGTIRRGDRIVSLPSGQTSRVEKIVTFDGELEEASAPLSITLTLEDERDISRGDLIAAVDGAPKVANHFEASVVWLNEQPLKVNHRYLLKHTSHLVPARVRSIRHRIDIQTLKPQAAAELDLNAIGLIEVTTDRPILADLYHANRATGSFILVDPQNNATVGAGMIRHILTATVTNSTLPGILAGNEARLVEIESLLLEREVAVVRTKVEDREIWRALQHVGVVVLVETHAAALTRVLADGSTEDVTATDAESLANLLSGESKEE</sequence>
<evidence type="ECO:0000256" key="1">
    <source>
        <dbReference type="ARBA" id="ARBA00022679"/>
    </source>
</evidence>
<dbReference type="InterPro" id="IPR041757">
    <property type="entry name" value="CysN_GTP-bd"/>
</dbReference>
<comment type="caution">
    <text evidence="8">The sequence shown here is derived from an EMBL/GenBank/DDBJ whole genome shotgun (WGS) entry which is preliminary data.</text>
</comment>
<keyword evidence="1 6" id="KW-0808">Transferase</keyword>
<dbReference type="SUPFAM" id="SSF50447">
    <property type="entry name" value="Translation proteins"/>
    <property type="match status" value="1"/>
</dbReference>
<dbReference type="PROSITE" id="PS51722">
    <property type="entry name" value="G_TR_2"/>
    <property type="match status" value="1"/>
</dbReference>
<dbReference type="InterPro" id="IPR044138">
    <property type="entry name" value="CysN_II"/>
</dbReference>
<dbReference type="SUPFAM" id="SSF52540">
    <property type="entry name" value="P-loop containing nucleoside triphosphate hydrolases"/>
    <property type="match status" value="1"/>
</dbReference>
<feature type="binding site" evidence="6">
    <location>
        <begin position="39"/>
        <end position="46"/>
    </location>
    <ligand>
        <name>GTP</name>
        <dbReference type="ChEBI" id="CHEBI:37565"/>
    </ligand>
</feature>
<evidence type="ECO:0000256" key="2">
    <source>
        <dbReference type="ARBA" id="ARBA00022695"/>
    </source>
</evidence>
<dbReference type="InterPro" id="IPR009001">
    <property type="entry name" value="Transl_elong_EF1A/Init_IF2_C"/>
</dbReference>
<dbReference type="PROSITE" id="PS00301">
    <property type="entry name" value="G_TR_1"/>
    <property type="match status" value="1"/>
</dbReference>
<dbReference type="GO" id="GO:0000103">
    <property type="term" value="P:sulfate assimilation"/>
    <property type="evidence" value="ECO:0007669"/>
    <property type="project" value="UniProtKB-UniRule"/>
</dbReference>
<evidence type="ECO:0000313" key="9">
    <source>
        <dbReference type="Proteomes" id="UP000290253"/>
    </source>
</evidence>
<evidence type="ECO:0000256" key="3">
    <source>
        <dbReference type="ARBA" id="ARBA00022741"/>
    </source>
</evidence>
<dbReference type="NCBIfam" id="TIGR00231">
    <property type="entry name" value="small_GTP"/>
    <property type="match status" value="1"/>
</dbReference>
<dbReference type="InterPro" id="IPR044139">
    <property type="entry name" value="CysN_NoDQ_III"/>
</dbReference>
<dbReference type="Proteomes" id="UP000290253">
    <property type="component" value="Unassembled WGS sequence"/>
</dbReference>
<organism evidence="8 9">
    <name type="scientific">Silvibacterium dinghuense</name>
    <dbReference type="NCBI Taxonomy" id="1560006"/>
    <lineage>
        <taxon>Bacteria</taxon>
        <taxon>Pseudomonadati</taxon>
        <taxon>Acidobacteriota</taxon>
        <taxon>Terriglobia</taxon>
        <taxon>Terriglobales</taxon>
        <taxon>Acidobacteriaceae</taxon>
        <taxon>Silvibacterium</taxon>
    </lineage>
</organism>
<dbReference type="Gene3D" id="2.40.30.10">
    <property type="entry name" value="Translation factors"/>
    <property type="match status" value="2"/>
</dbReference>
<dbReference type="NCBIfam" id="NF003478">
    <property type="entry name" value="PRK05124.1"/>
    <property type="match status" value="1"/>
</dbReference>
<dbReference type="InterPro" id="IPR027417">
    <property type="entry name" value="P-loop_NTPase"/>
</dbReference>
<keyword evidence="5 6" id="KW-0342">GTP-binding</keyword>
<comment type="pathway">
    <text evidence="6">Sulfur metabolism; hydrogen sulfide biosynthesis; sulfite from sulfate: step 1/3.</text>
</comment>
<dbReference type="OrthoDB" id="9804504at2"/>
<keyword evidence="3 6" id="KW-0547">Nucleotide-binding</keyword>
<dbReference type="AlphaFoldDB" id="A0A4Q1SK98"/>
<evidence type="ECO:0000256" key="4">
    <source>
        <dbReference type="ARBA" id="ARBA00022840"/>
    </source>
</evidence>
<dbReference type="GO" id="GO:0005524">
    <property type="term" value="F:ATP binding"/>
    <property type="evidence" value="ECO:0007669"/>
    <property type="project" value="UniProtKB-KW"/>
</dbReference>
<dbReference type="InterPro" id="IPR000795">
    <property type="entry name" value="T_Tr_GTP-bd_dom"/>
</dbReference>
<reference evidence="8 9" key="1">
    <citation type="journal article" date="2016" name="Int. J. Syst. Evol. Microbiol.">
        <title>Acidipila dinghuensis sp. nov., an acidobacterium isolated from forest soil.</title>
        <authorList>
            <person name="Jiang Y.W."/>
            <person name="Wang J."/>
            <person name="Chen M.H."/>
            <person name="Lv Y.Y."/>
            <person name="Qiu L.H."/>
        </authorList>
    </citation>
    <scope>NUCLEOTIDE SEQUENCE [LARGE SCALE GENOMIC DNA]</scope>
    <source>
        <strain evidence="8 9">DHOF10</strain>
    </source>
</reference>
<dbReference type="InterPro" id="IPR009000">
    <property type="entry name" value="Transl_B-barrel_sf"/>
</dbReference>
<gene>
    <name evidence="6 8" type="primary">cysN</name>
    <name evidence="8" type="ORF">ESZ00_08530</name>
</gene>
<comment type="catalytic activity">
    <reaction evidence="6">
        <text>sulfate + ATP + H(+) = adenosine 5'-phosphosulfate + diphosphate</text>
        <dbReference type="Rhea" id="RHEA:18133"/>
        <dbReference type="ChEBI" id="CHEBI:15378"/>
        <dbReference type="ChEBI" id="CHEBI:16189"/>
        <dbReference type="ChEBI" id="CHEBI:30616"/>
        <dbReference type="ChEBI" id="CHEBI:33019"/>
        <dbReference type="ChEBI" id="CHEBI:58243"/>
        <dbReference type="EC" id="2.7.7.4"/>
    </reaction>
</comment>
<keyword evidence="2 6" id="KW-0548">Nucleotidyltransferase</keyword>
<dbReference type="EMBL" id="SDMK01000001">
    <property type="protein sequence ID" value="RXS97887.1"/>
    <property type="molecule type" value="Genomic_DNA"/>
</dbReference>
<dbReference type="EC" id="2.7.7.4" evidence="6"/>
<feature type="binding site" evidence="6">
    <location>
        <begin position="174"/>
        <end position="177"/>
    </location>
    <ligand>
        <name>GTP</name>
        <dbReference type="ChEBI" id="CHEBI:37565"/>
    </ligand>
</feature>
<dbReference type="FunFam" id="3.40.50.300:FF:000119">
    <property type="entry name" value="Sulfate adenylyltransferase subunit 1"/>
    <property type="match status" value="1"/>
</dbReference>
<dbReference type="GO" id="GO:0003924">
    <property type="term" value="F:GTPase activity"/>
    <property type="evidence" value="ECO:0007669"/>
    <property type="project" value="InterPro"/>
</dbReference>
<evidence type="ECO:0000256" key="5">
    <source>
        <dbReference type="ARBA" id="ARBA00023134"/>
    </source>
</evidence>
<dbReference type="RefSeq" id="WP_129207666.1">
    <property type="nucleotide sequence ID" value="NZ_BMGU01000001.1"/>
</dbReference>
<dbReference type="CDD" id="cd04095">
    <property type="entry name" value="CysN_NoDQ_III"/>
    <property type="match status" value="1"/>
</dbReference>
<feature type="domain" description="Tr-type G" evidence="7">
    <location>
        <begin position="30"/>
        <end position="247"/>
    </location>
</feature>
<dbReference type="InterPro" id="IPR054696">
    <property type="entry name" value="GTP-eEF1A_C"/>
</dbReference>
<dbReference type="PRINTS" id="PR00315">
    <property type="entry name" value="ELONGATNFCT"/>
</dbReference>
<dbReference type="PANTHER" id="PTHR23115">
    <property type="entry name" value="TRANSLATION FACTOR"/>
    <property type="match status" value="1"/>
</dbReference>
<dbReference type="Pfam" id="PF00009">
    <property type="entry name" value="GTP_EFTU"/>
    <property type="match status" value="1"/>
</dbReference>
<dbReference type="Pfam" id="PF22594">
    <property type="entry name" value="GTP-eEF1A_C"/>
    <property type="match status" value="1"/>
</dbReference>
<dbReference type="GO" id="GO:0004781">
    <property type="term" value="F:sulfate adenylyltransferase (ATP) activity"/>
    <property type="evidence" value="ECO:0007669"/>
    <property type="project" value="UniProtKB-UniRule"/>
</dbReference>
<feature type="binding site" evidence="6">
    <location>
        <begin position="119"/>
        <end position="123"/>
    </location>
    <ligand>
        <name>GTP</name>
        <dbReference type="ChEBI" id="CHEBI:37565"/>
    </ligand>
</feature>
<dbReference type="SUPFAM" id="SSF50465">
    <property type="entry name" value="EF-Tu/eEF-1alpha/eIF2-gamma C-terminal domain"/>
    <property type="match status" value="1"/>
</dbReference>
<evidence type="ECO:0000259" key="7">
    <source>
        <dbReference type="PROSITE" id="PS51722"/>
    </source>
</evidence>
<dbReference type="UniPathway" id="UPA00140">
    <property type="reaction ID" value="UER00204"/>
</dbReference>
<dbReference type="GO" id="GO:0005525">
    <property type="term" value="F:GTP binding"/>
    <property type="evidence" value="ECO:0007669"/>
    <property type="project" value="UniProtKB-UniRule"/>
</dbReference>
<keyword evidence="9" id="KW-1185">Reference proteome</keyword>
<dbReference type="NCBIfam" id="TIGR02034">
    <property type="entry name" value="CysN"/>
    <property type="match status" value="1"/>
</dbReference>
<comment type="similarity">
    <text evidence="6">Belongs to the TRAFAC class translation factor GTPase superfamily. Classic translation factor GTPase family. CysN/NodQ subfamily.</text>
</comment>
<evidence type="ECO:0000313" key="8">
    <source>
        <dbReference type="EMBL" id="RXS97887.1"/>
    </source>
</evidence>
<accession>A0A4Q1SK98</accession>
<name>A0A4Q1SK98_9BACT</name>
<proteinExistence type="inferred from homology"/>
<dbReference type="InterPro" id="IPR011779">
    <property type="entry name" value="SO4_adenylTrfase_lsu"/>
</dbReference>
<dbReference type="InterPro" id="IPR031157">
    <property type="entry name" value="G_TR_CS"/>
</dbReference>
<dbReference type="HAMAP" id="MF_00062">
    <property type="entry name" value="Sulf_adenylyltr_sub1"/>
    <property type="match status" value="1"/>
</dbReference>
<dbReference type="GO" id="GO:0070814">
    <property type="term" value="P:hydrogen sulfide biosynthetic process"/>
    <property type="evidence" value="ECO:0007669"/>
    <property type="project" value="UniProtKB-UniRule"/>
</dbReference>
<evidence type="ECO:0000256" key="6">
    <source>
        <dbReference type="HAMAP-Rule" id="MF_00062"/>
    </source>
</evidence>
<comment type="subunit">
    <text evidence="6">Heterodimer composed of CysD, the smaller subunit, and CysN.</text>
</comment>
<dbReference type="InterPro" id="IPR050100">
    <property type="entry name" value="TRAFAC_GTPase_members"/>
</dbReference>
<dbReference type="InterPro" id="IPR005225">
    <property type="entry name" value="Small_GTP-bd"/>
</dbReference>
<comment type="function">
    <text evidence="6">With CysD forms the ATP sulfurylase (ATPS) that catalyzes the adenylation of sulfate producing adenosine 5'-phosphosulfate (APS) and diphosphate, the first enzymatic step in sulfur assimilation pathway. APS synthesis involves the formation of a high-energy phosphoric-sulfuric acid anhydride bond driven by GTP hydrolysis by CysN coupled to ATP hydrolysis by CysD.</text>
</comment>